<evidence type="ECO:0000313" key="13">
    <source>
        <dbReference type="EMBL" id="QLG74795.1"/>
    </source>
</evidence>
<keyword evidence="14" id="KW-1185">Reference proteome</keyword>
<sequence length="545" mass="60957">MFRSSNSLLKLALTRRTLATGNVVKSSGKPGATAGLTKTSPVRRILLRVSLAVSLFYAGGIALSEYNDSFGDLFVDNVPFAENLVDLVESYRYFVSPPLTLEELRSKFGAVLGEKVLSVPQEGVKAGSVDKKSMVLQMSDNANDPLETITQSKDATLLKLGPITAMMDSNTPEATEFNCIINSLNETVSRINNHTVTLSKSQYGDILEAYQKLTSSVCLFEKDFQAIINDEMSSRTQQILKETNDKYKLKLKEEENALTEKFLQELHEFKNNLEERSSKQLQEDLKANEQTLLAKHANEVALLSITQVEEFNKILKEKLDTERDGRLAHLKELDSSVGDLGQSVEKLNHLLMKREAITQITLTLNEIKSKLNSSSERSLNLTKEIQRLKTLSDIIPDKPKPCCKSKDSYPSLLDIAISELSDLTKEKEILSNEQLYSRWNLLESDFKTASLLPPNAGILGHTFAKICSFFIFTKKGSSPSSNDFDSVFARVNENLRLAKLDKAVEEVVSLKGWPHILGKNWIADARRKIEVESLVNVLECEVRTL</sequence>
<evidence type="ECO:0000256" key="2">
    <source>
        <dbReference type="ARBA" id="ARBA00010877"/>
    </source>
</evidence>
<keyword evidence="5 12" id="KW-0999">Mitochondrion inner membrane</keyword>
<dbReference type="RefSeq" id="XP_037146520.1">
    <property type="nucleotide sequence ID" value="XM_037290625.1"/>
</dbReference>
<evidence type="ECO:0000256" key="3">
    <source>
        <dbReference type="ARBA" id="ARBA00018116"/>
    </source>
</evidence>
<dbReference type="InterPro" id="IPR019133">
    <property type="entry name" value="MIC60"/>
</dbReference>
<keyword evidence="9 12" id="KW-0496">Mitochondrion</keyword>
<dbReference type="GO" id="GO:0042407">
    <property type="term" value="P:cristae formation"/>
    <property type="evidence" value="ECO:0007669"/>
    <property type="project" value="TreeGrafter"/>
</dbReference>
<gene>
    <name evidence="13" type="ORF">HG535_0H01220</name>
</gene>
<keyword evidence="10" id="KW-0472">Membrane</keyword>
<keyword evidence="7" id="KW-1133">Transmembrane helix</keyword>
<dbReference type="Pfam" id="PF09731">
    <property type="entry name" value="Mitofilin"/>
    <property type="match status" value="1"/>
</dbReference>
<keyword evidence="6" id="KW-0809">Transit peptide</keyword>
<evidence type="ECO:0000256" key="11">
    <source>
        <dbReference type="ARBA" id="ARBA00025571"/>
    </source>
</evidence>
<accession>A0A7H9B7Z5</accession>
<organism evidence="13 14">
    <name type="scientific">Zygotorulaspora mrakii</name>
    <name type="common">Zygosaccharomyces mrakii</name>
    <dbReference type="NCBI Taxonomy" id="42260"/>
    <lineage>
        <taxon>Eukaryota</taxon>
        <taxon>Fungi</taxon>
        <taxon>Dikarya</taxon>
        <taxon>Ascomycota</taxon>
        <taxon>Saccharomycotina</taxon>
        <taxon>Saccharomycetes</taxon>
        <taxon>Saccharomycetales</taxon>
        <taxon>Saccharomycetaceae</taxon>
        <taxon>Zygotorulaspora</taxon>
    </lineage>
</organism>
<comment type="function">
    <text evidence="11">Component of the MICOS complex, a large protein complex of the mitochondrial inner membrane that plays crucial roles in the maintenance of crista junctions, inner membrane architecture, and formation of contact sites to the outer membrane. Plays a role in keeping cristae membranes connected to the inner boundary membrane. Also promotes protein import via the mitochondrial intermembrane space assembly (MIA) pathway.</text>
</comment>
<comment type="subunit">
    <text evidence="12">Component of the mitochondrial contact site and cristae organizing system (MICOS) complex.</text>
</comment>
<dbReference type="OrthoDB" id="10261039at2759"/>
<evidence type="ECO:0000256" key="4">
    <source>
        <dbReference type="ARBA" id="ARBA00022692"/>
    </source>
</evidence>
<proteinExistence type="inferred from homology"/>
<dbReference type="KEGG" id="zmk:HG535_0H01220"/>
<dbReference type="PANTHER" id="PTHR15415">
    <property type="entry name" value="MITOFILIN"/>
    <property type="match status" value="1"/>
</dbReference>
<keyword evidence="4 12" id="KW-0812">Transmembrane</keyword>
<comment type="subcellular location">
    <subcellularLocation>
        <location evidence="1 12">Mitochondrion inner membrane</location>
        <topology evidence="1 12">Single-pass membrane protein</topology>
    </subcellularLocation>
</comment>
<dbReference type="Proteomes" id="UP000509704">
    <property type="component" value="Chromosome 8"/>
</dbReference>
<comment type="similarity">
    <text evidence="2 12">Belongs to the MICOS complex subunit Mic60 family.</text>
</comment>
<name>A0A7H9B7Z5_ZYGMR</name>
<evidence type="ECO:0000256" key="12">
    <source>
        <dbReference type="RuleBase" id="RU363000"/>
    </source>
</evidence>
<dbReference type="AlphaFoldDB" id="A0A7H9B7Z5"/>
<evidence type="ECO:0000256" key="10">
    <source>
        <dbReference type="ARBA" id="ARBA00023136"/>
    </source>
</evidence>
<evidence type="ECO:0000256" key="7">
    <source>
        <dbReference type="ARBA" id="ARBA00022989"/>
    </source>
</evidence>
<dbReference type="GO" id="GO:0061617">
    <property type="term" value="C:MICOS complex"/>
    <property type="evidence" value="ECO:0007669"/>
    <property type="project" value="TreeGrafter"/>
</dbReference>
<dbReference type="GeneID" id="59238598"/>
<protein>
    <recommendedName>
        <fullName evidence="3 12">MICOS complex subunit MIC60</fullName>
    </recommendedName>
    <alternativeName>
        <fullName evidence="12">Mitofilin</fullName>
    </alternativeName>
</protein>
<reference evidence="13 14" key="1">
    <citation type="submission" date="2020-07" db="EMBL/GenBank/DDBJ databases">
        <title>The yeast mating-type switching endonuclease HO is a domesticated member of an unorthodox homing genetic element family.</title>
        <authorList>
            <person name="Coughlan A.Y."/>
            <person name="Lombardi L."/>
            <person name="Braun-Galleani S."/>
            <person name="Martos A.R."/>
            <person name="Galeote V."/>
            <person name="Bigey F."/>
            <person name="Dequin S."/>
            <person name="Byrne K.P."/>
            <person name="Wolfe K.H."/>
        </authorList>
    </citation>
    <scope>NUCLEOTIDE SEQUENCE [LARGE SCALE GENOMIC DNA]</scope>
    <source>
        <strain evidence="13 14">NRRL Y-6702</strain>
    </source>
</reference>
<evidence type="ECO:0000256" key="9">
    <source>
        <dbReference type="ARBA" id="ARBA00023128"/>
    </source>
</evidence>
<evidence type="ECO:0000256" key="8">
    <source>
        <dbReference type="ARBA" id="ARBA00023054"/>
    </source>
</evidence>
<dbReference type="EMBL" id="CP058611">
    <property type="protein sequence ID" value="QLG74795.1"/>
    <property type="molecule type" value="Genomic_DNA"/>
</dbReference>
<keyword evidence="8" id="KW-0175">Coiled coil</keyword>
<evidence type="ECO:0000256" key="5">
    <source>
        <dbReference type="ARBA" id="ARBA00022792"/>
    </source>
</evidence>
<dbReference type="PANTHER" id="PTHR15415:SF7">
    <property type="entry name" value="MICOS COMPLEX SUBUNIT MIC60"/>
    <property type="match status" value="1"/>
</dbReference>
<evidence type="ECO:0000256" key="1">
    <source>
        <dbReference type="ARBA" id="ARBA00004434"/>
    </source>
</evidence>
<evidence type="ECO:0000313" key="14">
    <source>
        <dbReference type="Proteomes" id="UP000509704"/>
    </source>
</evidence>
<evidence type="ECO:0000256" key="6">
    <source>
        <dbReference type="ARBA" id="ARBA00022946"/>
    </source>
</evidence>